<evidence type="ECO:0000256" key="1">
    <source>
        <dbReference type="SAM" id="Phobius"/>
    </source>
</evidence>
<dbReference type="KEGG" id="vfl:AL536_05965"/>
<dbReference type="NCBIfam" id="TIGR03177">
    <property type="entry name" value="pilus_cpaB"/>
    <property type="match status" value="1"/>
</dbReference>
<dbReference type="InterPro" id="IPR017592">
    <property type="entry name" value="Pilus_assmbl_Flp-typ_CpaB"/>
</dbReference>
<keyword evidence="1" id="KW-0812">Transmembrane</keyword>
<proteinExistence type="predicted"/>
<accession>A0AAX2LWK7</accession>
<reference evidence="4 6" key="3">
    <citation type="submission" date="2018-06" db="EMBL/GenBank/DDBJ databases">
        <authorList>
            <consortium name="Pathogen Informatics"/>
            <person name="Doyle S."/>
        </authorList>
    </citation>
    <scope>NUCLEOTIDE SEQUENCE [LARGE SCALE GENOMIC DNA]</scope>
    <source>
        <strain evidence="4 6">NCTC11327</strain>
    </source>
</reference>
<protein>
    <submittedName>
        <fullName evidence="3">Flp pilus assembly protein CpaB</fullName>
    </submittedName>
    <submittedName>
        <fullName evidence="4">Flp pilus assembly protein RcpC/CpaB</fullName>
    </submittedName>
</protein>
<dbReference type="InterPro" id="IPR031571">
    <property type="entry name" value="RcpC_dom"/>
</dbReference>
<evidence type="ECO:0000313" key="3">
    <source>
        <dbReference type="EMBL" id="AMF93002.1"/>
    </source>
</evidence>
<dbReference type="AlphaFoldDB" id="A0AAX2LWK7"/>
<evidence type="ECO:0000259" key="2">
    <source>
        <dbReference type="Pfam" id="PF16976"/>
    </source>
</evidence>
<organism evidence="4 6">
    <name type="scientific">Vibrio fluvialis</name>
    <dbReference type="NCBI Taxonomy" id="676"/>
    <lineage>
        <taxon>Bacteria</taxon>
        <taxon>Pseudomonadati</taxon>
        <taxon>Pseudomonadota</taxon>
        <taxon>Gammaproteobacteria</taxon>
        <taxon>Vibrionales</taxon>
        <taxon>Vibrionaceae</taxon>
        <taxon>Vibrio</taxon>
    </lineage>
</organism>
<name>A0AAX2LWK7_VIBFL</name>
<evidence type="ECO:0000313" key="5">
    <source>
        <dbReference type="Proteomes" id="UP000057088"/>
    </source>
</evidence>
<keyword evidence="1" id="KW-1133">Transmembrane helix</keyword>
<keyword evidence="5" id="KW-1185">Reference proteome</keyword>
<dbReference type="Proteomes" id="UP000254626">
    <property type="component" value="Unassembled WGS sequence"/>
</dbReference>
<dbReference type="EMBL" id="UHIP01000002">
    <property type="protein sequence ID" value="SUQ26359.1"/>
    <property type="molecule type" value="Genomic_DNA"/>
</dbReference>
<evidence type="ECO:0000313" key="4">
    <source>
        <dbReference type="EMBL" id="SUQ26359.1"/>
    </source>
</evidence>
<dbReference type="EMBL" id="CP014034">
    <property type="protein sequence ID" value="AMF93002.1"/>
    <property type="molecule type" value="Genomic_DNA"/>
</dbReference>
<gene>
    <name evidence="3" type="primary">cpaB</name>
    <name evidence="3" type="ORF">AL536_05965</name>
    <name evidence="4" type="ORF">NCTC11327_03219</name>
</gene>
<feature type="domain" description="Flp pilus assembly protein RcpC/CpaB" evidence="2">
    <location>
        <begin position="118"/>
        <end position="219"/>
    </location>
</feature>
<keyword evidence="1" id="KW-0472">Membrane</keyword>
<feature type="transmembrane region" description="Helical" evidence="1">
    <location>
        <begin position="9"/>
        <end position="31"/>
    </location>
</feature>
<reference evidence="3" key="2">
    <citation type="submission" date="2018-01" db="EMBL/GenBank/DDBJ databases">
        <title>FDA dAtabase for Regulatory Grade micrObial Sequences (FDA-ARGOS): Supporting development and validation of Infectious Disease Dx tests.</title>
        <authorList>
            <person name="Hoffmann M."/>
            <person name="Allard M."/>
            <person name="Evans P."/>
            <person name="Brown E."/>
            <person name="Tallon L."/>
            <person name="Sadzewicz L."/>
            <person name="Sengamalay N."/>
            <person name="Ott S."/>
            <person name="Godinez A."/>
            <person name="Nagaraj S."/>
            <person name="Vyas G."/>
            <person name="Aluvathingal J."/>
            <person name="Nadendla S."/>
            <person name="Geyer C."/>
            <person name="Sichtig H."/>
        </authorList>
    </citation>
    <scope>NUCLEOTIDE SEQUENCE</scope>
    <source>
        <strain evidence="3">ATCC 33809</strain>
    </source>
</reference>
<sequence>MKMTLDKSLWLKIAAGALLAIGLVFFITGIMTAKRETTKVIPQTQPERLYQAWVLTHGAEKGTIITTDLIEPVSTPQFNDSFIQNPDIAIGRRLKEEVAPGTYLTTKLLAPNRPVIDDLPEDYRAIAIKAGEVLTVGGYLQPGDFVDVMLLLKPNKESGAMTSARTIASNLMVLAIGENQTSKDDFQREDHAKSVVLAVHESIAPILLLADASGEIRLAAVGSKEVAQSNRPDSSFAENNALFHTVAVSQTTSSSALNRGANIVELKQFNLAPKASPKVKPVPKRPSQPVSYVEVIQGNERSMVTTKN</sequence>
<dbReference type="Pfam" id="PF16976">
    <property type="entry name" value="RcpC"/>
    <property type="match status" value="1"/>
</dbReference>
<evidence type="ECO:0000313" key="6">
    <source>
        <dbReference type="Proteomes" id="UP000254626"/>
    </source>
</evidence>
<reference evidence="5" key="1">
    <citation type="submission" date="2015-12" db="EMBL/GenBank/DDBJ databases">
        <title>FDA dAtabase for Regulatory Grade micrObial Sequences (FDA-ARGOS): Supporting development and validation of Infectious Disease Dx tests.</title>
        <authorList>
            <person name="Hoffmann M."/>
            <person name="Allard M."/>
            <person name="Evans P."/>
            <person name="Brown E."/>
            <person name="Tallon L.J."/>
            <person name="Sadzewicz L."/>
            <person name="Sengamalay N."/>
            <person name="Ott S."/>
            <person name="Godinez A."/>
            <person name="Nagaraj S."/>
            <person name="Vyas G."/>
            <person name="Aluvathingal J."/>
            <person name="Nadendla S."/>
            <person name="Geyer C."/>
            <person name="Sichtig H."/>
        </authorList>
    </citation>
    <scope>NUCLEOTIDE SEQUENCE [LARGE SCALE GENOMIC DNA]</scope>
    <source>
        <strain evidence="5">ATCC 33809</strain>
    </source>
</reference>
<dbReference type="Proteomes" id="UP000057088">
    <property type="component" value="Chromosome 1"/>
</dbReference>
<dbReference type="RefSeq" id="WP_061055885.1">
    <property type="nucleotide sequence ID" value="NZ_CABLBX010000017.1"/>
</dbReference>
<dbReference type="GeneID" id="29384039"/>